<comment type="caution">
    <text evidence="1">The sequence shown here is derived from an EMBL/GenBank/DDBJ whole genome shotgun (WGS) entry which is preliminary data.</text>
</comment>
<name>A0A4Q7JBQ1_9PSEU</name>
<dbReference type="PANTHER" id="PTHR43611:SF3">
    <property type="entry name" value="FLAVIN MONONUCLEOTIDE HYDROLASE 1, CHLOROPLATIC"/>
    <property type="match status" value="1"/>
</dbReference>
<gene>
    <name evidence="1" type="ORF">EWH70_05085</name>
</gene>
<dbReference type="InterPro" id="IPR006439">
    <property type="entry name" value="HAD-SF_hydro_IA"/>
</dbReference>
<evidence type="ECO:0000313" key="2">
    <source>
        <dbReference type="Proteomes" id="UP000292003"/>
    </source>
</evidence>
<protein>
    <submittedName>
        <fullName evidence="1">HAD family phosphatase</fullName>
    </submittedName>
</protein>
<dbReference type="SUPFAM" id="SSF56784">
    <property type="entry name" value="HAD-like"/>
    <property type="match status" value="1"/>
</dbReference>
<dbReference type="EMBL" id="SFCC01000002">
    <property type="protein sequence ID" value="RZQ65261.1"/>
    <property type="molecule type" value="Genomic_DNA"/>
</dbReference>
<dbReference type="CDD" id="cd02603">
    <property type="entry name" value="HAD_sEH-N_like"/>
    <property type="match status" value="1"/>
</dbReference>
<accession>A0A4Q7JBQ1</accession>
<dbReference type="Gene3D" id="3.40.50.1000">
    <property type="entry name" value="HAD superfamily/HAD-like"/>
    <property type="match status" value="1"/>
</dbReference>
<dbReference type="SFLD" id="SFLDG01129">
    <property type="entry name" value="C1.5:_HAD__Beta-PGM__Phosphata"/>
    <property type="match status" value="1"/>
</dbReference>
<dbReference type="OrthoDB" id="9797415at2"/>
<dbReference type="InterPro" id="IPR023214">
    <property type="entry name" value="HAD_sf"/>
</dbReference>
<reference evidence="1 2" key="1">
    <citation type="submission" date="2019-02" db="EMBL/GenBank/DDBJ databases">
        <title>Draft genome sequence of Amycolatopsis sp. 8-3EHSu isolated from roots of Suaeda maritima.</title>
        <authorList>
            <person name="Duangmal K."/>
            <person name="Chantavorakit T."/>
        </authorList>
    </citation>
    <scope>NUCLEOTIDE SEQUENCE [LARGE SCALE GENOMIC DNA]</scope>
    <source>
        <strain evidence="1 2">8-3EHSu</strain>
    </source>
</reference>
<dbReference type="PANTHER" id="PTHR43611">
    <property type="entry name" value="ALPHA-D-GLUCOSE 1-PHOSPHATE PHOSPHATASE"/>
    <property type="match status" value="1"/>
</dbReference>
<evidence type="ECO:0000313" key="1">
    <source>
        <dbReference type="EMBL" id="RZQ65261.1"/>
    </source>
</evidence>
<dbReference type="RefSeq" id="WP_130474047.1">
    <property type="nucleotide sequence ID" value="NZ_SFCC01000002.1"/>
</dbReference>
<organism evidence="1 2">
    <name type="scientific">Amycolatopsis suaedae</name>
    <dbReference type="NCBI Taxonomy" id="2510978"/>
    <lineage>
        <taxon>Bacteria</taxon>
        <taxon>Bacillati</taxon>
        <taxon>Actinomycetota</taxon>
        <taxon>Actinomycetes</taxon>
        <taxon>Pseudonocardiales</taxon>
        <taxon>Pseudonocardiaceae</taxon>
        <taxon>Amycolatopsis</taxon>
    </lineage>
</organism>
<dbReference type="AlphaFoldDB" id="A0A4Q7JBQ1"/>
<dbReference type="SFLD" id="SFLDS00003">
    <property type="entry name" value="Haloacid_Dehalogenase"/>
    <property type="match status" value="1"/>
</dbReference>
<keyword evidence="2" id="KW-1185">Reference proteome</keyword>
<sequence length="192" mass="21450">MHWVVFDYGEVIVQRTTALPDLANRLGVPLGGFEQAYWAHRDDYDRGTTDLEYWQAVGDQLGVAVDARFAEELAEIDVEGWGRTDPAVIELLEALDEAGAALALLSNASSSFGRWVEKQPWTRHFRHLLFSGDLGMAKPDRQIFELLVERLGAEPGDCLFFDDRQSNVDGARVAGLRAHRWLGVATAHEVLD</sequence>
<dbReference type="Pfam" id="PF00702">
    <property type="entry name" value="Hydrolase"/>
    <property type="match status" value="1"/>
</dbReference>
<proteinExistence type="predicted"/>
<dbReference type="InterPro" id="IPR036412">
    <property type="entry name" value="HAD-like_sf"/>
</dbReference>
<dbReference type="NCBIfam" id="TIGR01509">
    <property type="entry name" value="HAD-SF-IA-v3"/>
    <property type="match status" value="1"/>
</dbReference>
<dbReference type="Proteomes" id="UP000292003">
    <property type="component" value="Unassembled WGS sequence"/>
</dbReference>